<evidence type="ECO:0000256" key="4">
    <source>
        <dbReference type="ARBA" id="ARBA00022679"/>
    </source>
</evidence>
<comment type="similarity">
    <text evidence="3">Belongs to the wax synthase family.</text>
</comment>
<keyword evidence="7 8" id="KW-0472">Membrane</keyword>
<dbReference type="AlphaFoldDB" id="A0A6U1R9U0"/>
<feature type="domain" description="Wax synthase" evidence="9">
    <location>
        <begin position="6"/>
        <end position="62"/>
    </location>
</feature>
<evidence type="ECO:0000256" key="7">
    <source>
        <dbReference type="ARBA" id="ARBA00023136"/>
    </source>
</evidence>
<evidence type="ECO:0000313" key="10">
    <source>
        <dbReference type="EMBL" id="CAD8938260.1"/>
    </source>
</evidence>
<comment type="subcellular location">
    <subcellularLocation>
        <location evidence="1">Membrane</location>
        <topology evidence="1">Multi-pass membrane protein</topology>
    </subcellularLocation>
</comment>
<evidence type="ECO:0000259" key="9">
    <source>
        <dbReference type="Pfam" id="PF13813"/>
    </source>
</evidence>
<organism evidence="10">
    <name type="scientific">Cyclophora tenuis</name>
    <name type="common">Marine diatom</name>
    <dbReference type="NCBI Taxonomy" id="216820"/>
    <lineage>
        <taxon>Eukaryota</taxon>
        <taxon>Sar</taxon>
        <taxon>Stramenopiles</taxon>
        <taxon>Ochrophyta</taxon>
        <taxon>Bacillariophyta</taxon>
        <taxon>Fragilariophyceae</taxon>
        <taxon>Fragilariophycidae</taxon>
        <taxon>Cyclophorales</taxon>
        <taxon>Cyclophoraceae</taxon>
        <taxon>Cyclophora</taxon>
    </lineage>
</organism>
<dbReference type="InterPro" id="IPR044851">
    <property type="entry name" value="Wax_synthase"/>
</dbReference>
<keyword evidence="5 8" id="KW-0812">Transmembrane</keyword>
<keyword evidence="4" id="KW-0808">Transferase</keyword>
<evidence type="ECO:0000256" key="8">
    <source>
        <dbReference type="SAM" id="Phobius"/>
    </source>
</evidence>
<proteinExistence type="inferred from homology"/>
<evidence type="ECO:0000256" key="3">
    <source>
        <dbReference type="ARBA" id="ARBA00007282"/>
    </source>
</evidence>
<keyword evidence="6 8" id="KW-1133">Transmembrane helix</keyword>
<dbReference type="EMBL" id="HBFW01014644">
    <property type="protein sequence ID" value="CAD8938260.1"/>
    <property type="molecule type" value="Transcribed_RNA"/>
</dbReference>
<dbReference type="GO" id="GO:0006629">
    <property type="term" value="P:lipid metabolic process"/>
    <property type="evidence" value="ECO:0007669"/>
    <property type="project" value="InterPro"/>
</dbReference>
<dbReference type="GO" id="GO:0016020">
    <property type="term" value="C:membrane"/>
    <property type="evidence" value="ECO:0007669"/>
    <property type="project" value="UniProtKB-SubCell"/>
</dbReference>
<evidence type="ECO:0000256" key="2">
    <source>
        <dbReference type="ARBA" id="ARBA00005179"/>
    </source>
</evidence>
<dbReference type="EMBL" id="HBFW01014645">
    <property type="protein sequence ID" value="CAD8938261.1"/>
    <property type="molecule type" value="Transcribed_RNA"/>
</dbReference>
<evidence type="ECO:0000313" key="11">
    <source>
        <dbReference type="EMBL" id="CAD8938261.1"/>
    </source>
</evidence>
<name>A0A6U1R9U0_CYCTE</name>
<gene>
    <name evidence="10" type="ORF">CTEN0397_LOCUS9323</name>
    <name evidence="11" type="ORF">CTEN0397_LOCUS9324</name>
</gene>
<sequence>MRGNSPMFQSSSPADFWGRQWNRLVHTGLKNGVYKPVRKYTNSQWAATIAAFLMSGLLHEYVWQVLFYVGSFDTDLDDTYRRSIGKSMLFFGWNGILIVIEDAVVGRERWNAMVKPFPKVLVSLCVILTALPVVHLFTGDIVEKGYMMDLSASLPLIRVSR</sequence>
<accession>A0A6U1R9U0</accession>
<evidence type="ECO:0000256" key="1">
    <source>
        <dbReference type="ARBA" id="ARBA00004141"/>
    </source>
</evidence>
<protein>
    <recommendedName>
        <fullName evidence="9">Wax synthase domain-containing protein</fullName>
    </recommendedName>
</protein>
<evidence type="ECO:0000256" key="5">
    <source>
        <dbReference type="ARBA" id="ARBA00022692"/>
    </source>
</evidence>
<dbReference type="GO" id="GO:0008374">
    <property type="term" value="F:O-acyltransferase activity"/>
    <property type="evidence" value="ECO:0007669"/>
    <property type="project" value="InterPro"/>
</dbReference>
<dbReference type="Pfam" id="PF13813">
    <property type="entry name" value="MBOAT_2"/>
    <property type="match status" value="1"/>
</dbReference>
<dbReference type="InterPro" id="IPR032805">
    <property type="entry name" value="Wax_synthase_dom"/>
</dbReference>
<evidence type="ECO:0000256" key="6">
    <source>
        <dbReference type="ARBA" id="ARBA00022989"/>
    </source>
</evidence>
<comment type="pathway">
    <text evidence="2">Secondary metabolite biosynthesis.</text>
</comment>
<feature type="transmembrane region" description="Helical" evidence="8">
    <location>
        <begin position="117"/>
        <end position="138"/>
    </location>
</feature>
<dbReference type="PANTHER" id="PTHR31595">
    <property type="entry name" value="LONG-CHAIN-ALCOHOL O-FATTY-ACYLTRANSFERASE 3-RELATED"/>
    <property type="match status" value="1"/>
</dbReference>
<feature type="transmembrane region" description="Helical" evidence="8">
    <location>
        <begin position="45"/>
        <end position="67"/>
    </location>
</feature>
<dbReference type="PANTHER" id="PTHR31595:SF57">
    <property type="entry name" value="OS04G0481900 PROTEIN"/>
    <property type="match status" value="1"/>
</dbReference>
<reference evidence="10" key="1">
    <citation type="submission" date="2021-01" db="EMBL/GenBank/DDBJ databases">
        <authorList>
            <person name="Corre E."/>
            <person name="Pelletier E."/>
            <person name="Niang G."/>
            <person name="Scheremetjew M."/>
            <person name="Finn R."/>
            <person name="Kale V."/>
            <person name="Holt S."/>
            <person name="Cochrane G."/>
            <person name="Meng A."/>
            <person name="Brown T."/>
            <person name="Cohen L."/>
        </authorList>
    </citation>
    <scope>NUCLEOTIDE SEQUENCE</scope>
    <source>
        <strain evidence="10">ECT3854</strain>
    </source>
</reference>
<feature type="transmembrane region" description="Helical" evidence="8">
    <location>
        <begin position="87"/>
        <end position="105"/>
    </location>
</feature>